<keyword evidence="2" id="KW-1185">Reference proteome</keyword>
<dbReference type="AlphaFoldDB" id="A0A8H5D2E2"/>
<accession>A0A8H5D2E2</accession>
<dbReference type="SUPFAM" id="SSF81301">
    <property type="entry name" value="Nucleotidyltransferase"/>
    <property type="match status" value="1"/>
</dbReference>
<evidence type="ECO:0000313" key="2">
    <source>
        <dbReference type="Proteomes" id="UP000559027"/>
    </source>
</evidence>
<dbReference type="EMBL" id="JAACJO010000011">
    <property type="protein sequence ID" value="KAF5352385.1"/>
    <property type="molecule type" value="Genomic_DNA"/>
</dbReference>
<evidence type="ECO:0000313" key="1">
    <source>
        <dbReference type="EMBL" id="KAF5352385.1"/>
    </source>
</evidence>
<reference evidence="1 2" key="1">
    <citation type="journal article" date="2020" name="ISME J.">
        <title>Uncovering the hidden diversity of litter-decomposition mechanisms in mushroom-forming fungi.</title>
        <authorList>
            <person name="Floudas D."/>
            <person name="Bentzer J."/>
            <person name="Ahren D."/>
            <person name="Johansson T."/>
            <person name="Persson P."/>
            <person name="Tunlid A."/>
        </authorList>
    </citation>
    <scope>NUCLEOTIDE SEQUENCE [LARGE SCALE GENOMIC DNA]</scope>
    <source>
        <strain evidence="1 2">CBS 146.42</strain>
    </source>
</reference>
<comment type="caution">
    <text evidence="1">The sequence shown here is derived from an EMBL/GenBank/DDBJ whole genome shotgun (WGS) entry which is preliminary data.</text>
</comment>
<dbReference type="Proteomes" id="UP000559027">
    <property type="component" value="Unassembled WGS sequence"/>
</dbReference>
<name>A0A8H5D2E2_9AGAR</name>
<dbReference type="OrthoDB" id="3051727at2759"/>
<sequence length="245" mass="27394">MKTPVGLNKTIISPSAMNNPGLTITEIRLASKRATVILANAGYSCCLVGSAAGYEHGITRIPNDVDILVMTEKEPVELKNLLVSEDSSFYWAKSTTNPQACYRILWYRLPVAGDLDSPEKNCRIDLFTPGMIHLPRIHIDRIVWSESGLPIMPLFPIILHKIQAWKAHLASTKPWAGVKQANDINDIKDLLRAAEKANVSLGSQNWLDPWFLEEAVEGVREYIQQYLDTADGWVKLGFRDVVMPP</sequence>
<proteinExistence type="predicted"/>
<gene>
    <name evidence="1" type="ORF">D9756_005807</name>
</gene>
<dbReference type="InterPro" id="IPR043519">
    <property type="entry name" value="NT_sf"/>
</dbReference>
<organism evidence="1 2">
    <name type="scientific">Leucocoprinus leucothites</name>
    <dbReference type="NCBI Taxonomy" id="201217"/>
    <lineage>
        <taxon>Eukaryota</taxon>
        <taxon>Fungi</taxon>
        <taxon>Dikarya</taxon>
        <taxon>Basidiomycota</taxon>
        <taxon>Agaricomycotina</taxon>
        <taxon>Agaricomycetes</taxon>
        <taxon>Agaricomycetidae</taxon>
        <taxon>Agaricales</taxon>
        <taxon>Agaricineae</taxon>
        <taxon>Agaricaceae</taxon>
        <taxon>Leucocoprinus</taxon>
    </lineage>
</organism>
<protein>
    <submittedName>
        <fullName evidence="1">Uncharacterized protein</fullName>
    </submittedName>
</protein>
<dbReference type="Gene3D" id="3.30.460.40">
    <property type="match status" value="1"/>
</dbReference>